<keyword evidence="2" id="KW-0812">Transmembrane</keyword>
<organism evidence="3 4">
    <name type="scientific">Paragonimus westermani</name>
    <dbReference type="NCBI Taxonomy" id="34504"/>
    <lineage>
        <taxon>Eukaryota</taxon>
        <taxon>Metazoa</taxon>
        <taxon>Spiralia</taxon>
        <taxon>Lophotrochozoa</taxon>
        <taxon>Platyhelminthes</taxon>
        <taxon>Trematoda</taxon>
        <taxon>Digenea</taxon>
        <taxon>Plagiorchiida</taxon>
        <taxon>Troglotremata</taxon>
        <taxon>Troglotrematidae</taxon>
        <taxon>Paragonimus</taxon>
    </lineage>
</organism>
<feature type="compositionally biased region" description="Basic and acidic residues" evidence="1">
    <location>
        <begin position="389"/>
        <end position="403"/>
    </location>
</feature>
<evidence type="ECO:0000313" key="3">
    <source>
        <dbReference type="EMBL" id="KAA3674134.1"/>
    </source>
</evidence>
<evidence type="ECO:0000256" key="2">
    <source>
        <dbReference type="SAM" id="Phobius"/>
    </source>
</evidence>
<dbReference type="AlphaFoldDB" id="A0A5J4NFC3"/>
<comment type="caution">
    <text evidence="3">The sequence shown here is derived from an EMBL/GenBank/DDBJ whole genome shotgun (WGS) entry which is preliminary data.</text>
</comment>
<dbReference type="EMBL" id="QNGE01003373">
    <property type="protein sequence ID" value="KAA3674134.1"/>
    <property type="molecule type" value="Genomic_DNA"/>
</dbReference>
<keyword evidence="2" id="KW-1133">Transmembrane helix</keyword>
<feature type="compositionally biased region" description="Polar residues" evidence="1">
    <location>
        <begin position="349"/>
        <end position="388"/>
    </location>
</feature>
<feature type="region of interest" description="Disordered" evidence="1">
    <location>
        <begin position="115"/>
        <end position="136"/>
    </location>
</feature>
<reference evidence="3 4" key="1">
    <citation type="journal article" date="2019" name="Gigascience">
        <title>Whole-genome sequence of the oriental lung fluke Paragonimus westermani.</title>
        <authorList>
            <person name="Oey H."/>
            <person name="Zakrzewski M."/>
            <person name="Narain K."/>
            <person name="Devi K.R."/>
            <person name="Agatsuma T."/>
            <person name="Nawaratna S."/>
            <person name="Gobert G.N."/>
            <person name="Jones M.K."/>
            <person name="Ragan M.A."/>
            <person name="McManus D.P."/>
            <person name="Krause L."/>
        </authorList>
    </citation>
    <scope>NUCLEOTIDE SEQUENCE [LARGE SCALE GENOMIC DNA]</scope>
    <source>
        <strain evidence="3 4">IND2009</strain>
    </source>
</reference>
<feature type="region of interest" description="Disordered" evidence="1">
    <location>
        <begin position="507"/>
        <end position="531"/>
    </location>
</feature>
<accession>A0A5J4NFC3</accession>
<evidence type="ECO:0000313" key="4">
    <source>
        <dbReference type="Proteomes" id="UP000324629"/>
    </source>
</evidence>
<gene>
    <name evidence="3" type="ORF">DEA37_0013038</name>
</gene>
<feature type="transmembrane region" description="Helical" evidence="2">
    <location>
        <begin position="190"/>
        <end position="217"/>
    </location>
</feature>
<evidence type="ECO:0000256" key="1">
    <source>
        <dbReference type="SAM" id="MobiDB-lite"/>
    </source>
</evidence>
<name>A0A5J4NFC3_9TREM</name>
<evidence type="ECO:0008006" key="5">
    <source>
        <dbReference type="Google" id="ProtNLM"/>
    </source>
</evidence>
<sequence length="621" mass="68639">MLVRVQPDSESSTIFKSDMSVTERANDGYGLLSDFSVSPLLTDSRKLHLHWRWSSDILARQLFQQARIFYYGDTDAHISGQKLIYDSAIQSQEIENLEPNIQYLVCLRVTRRRNEESGQSNKQVHQSLTSIDSRSSVKLKQQHEQPLKQFYPRNGSTVTSSTVSSNHVPLIRGAGTYVAEMECRVASTKFVHWSAFISSLVGISMAVLISLLIFVMLRRFRAGGPGGSRPNKTKRSLKTFPQHSQPVCLKHHHLQQQHGQLTFHKYHHSHCTKPCHLYHQHCSHSSDHRTERLVLRPEHTGSPHMHGPSLPTEQPRKTNSGRRSDQAGSTAGSDAINLELLSIDTPYSASGSDSYHMSSTSSATETNFDGSVQMSRAETDPTKSSTESGRIRGRERSMMDKNGGHKRTVSFLVSEGNQDSTDKIRNQINDHPLLQASTKEASSTLYTPVVTTTSADANFHAVNFTAEDLGRTRTGTPKSPQVTVTEPDFTTTQVDLNSTTRIVASPKLGDIDNSTTSSMAEVDGEDDRRPHGLPVAQRVLGFRIAEDGQIASVDSSKAMYASAPTVEDGITDMGNHESKTANIYSPNLCVGHKNSPAVFLLENEHSTTGSSILFTQLIETL</sequence>
<feature type="region of interest" description="Disordered" evidence="1">
    <location>
        <begin position="349"/>
        <end position="403"/>
    </location>
</feature>
<keyword evidence="4" id="KW-1185">Reference proteome</keyword>
<keyword evidence="2" id="KW-0472">Membrane</keyword>
<feature type="compositionally biased region" description="Polar residues" evidence="1">
    <location>
        <begin position="117"/>
        <end position="136"/>
    </location>
</feature>
<proteinExistence type="predicted"/>
<feature type="region of interest" description="Disordered" evidence="1">
    <location>
        <begin position="298"/>
        <end position="337"/>
    </location>
</feature>
<protein>
    <recommendedName>
        <fullName evidence="5">Fibronectin type-III domain-containing protein</fullName>
    </recommendedName>
</protein>
<dbReference type="Proteomes" id="UP000324629">
    <property type="component" value="Unassembled WGS sequence"/>
</dbReference>